<feature type="compositionally biased region" description="Polar residues" evidence="4">
    <location>
        <begin position="660"/>
        <end position="689"/>
    </location>
</feature>
<feature type="compositionally biased region" description="Acidic residues" evidence="4">
    <location>
        <begin position="210"/>
        <end position="226"/>
    </location>
</feature>
<feature type="region of interest" description="Disordered" evidence="4">
    <location>
        <begin position="551"/>
        <end position="586"/>
    </location>
</feature>
<comment type="subcellular location">
    <subcellularLocation>
        <location evidence="1">Nucleus</location>
        <location evidence="1">Nucleolus</location>
    </subcellularLocation>
</comment>
<gene>
    <name evidence="5" type="ORF">TAPDE_003696</name>
</gene>
<feature type="compositionally biased region" description="Acidic residues" evidence="4">
    <location>
        <begin position="153"/>
        <end position="170"/>
    </location>
</feature>
<comment type="caution">
    <text evidence="5">The sequence shown here is derived from an EMBL/GenBank/DDBJ whole genome shotgun (WGS) entry which is preliminary data.</text>
</comment>
<dbReference type="STRING" id="1097556.R4XG46"/>
<dbReference type="EMBL" id="CAHR02000150">
    <property type="protein sequence ID" value="CCG83469.1"/>
    <property type="molecule type" value="Genomic_DNA"/>
</dbReference>
<evidence type="ECO:0000313" key="6">
    <source>
        <dbReference type="Proteomes" id="UP000013776"/>
    </source>
</evidence>
<feature type="compositionally biased region" description="Basic residues" evidence="4">
    <location>
        <begin position="1"/>
        <end position="12"/>
    </location>
</feature>
<reference evidence="5 6" key="1">
    <citation type="journal article" date="2013" name="MBio">
        <title>Genome sequencing of the plant pathogen Taphrina deformans, the causal agent of peach leaf curl.</title>
        <authorList>
            <person name="Cisse O.H."/>
            <person name="Almeida J.M.G.C.F."/>
            <person name="Fonseca A."/>
            <person name="Kumar A.A."/>
            <person name="Salojaervi J."/>
            <person name="Overmyer K."/>
            <person name="Hauser P.M."/>
            <person name="Pagni M."/>
        </authorList>
    </citation>
    <scope>NUCLEOTIDE SEQUENCE [LARGE SCALE GENOMIC DNA]</scope>
    <source>
        <strain evidence="6">PYCC 5710 / ATCC 11124 / CBS 356.35 / IMI 108563 / JCM 9778 / NBRC 8474</strain>
    </source>
</reference>
<dbReference type="Pfam" id="PF04615">
    <property type="entry name" value="Utp14"/>
    <property type="match status" value="1"/>
</dbReference>
<feature type="region of interest" description="Disordered" evidence="4">
    <location>
        <begin position="523"/>
        <end position="542"/>
    </location>
</feature>
<feature type="compositionally biased region" description="Acidic residues" evidence="4">
    <location>
        <begin position="116"/>
        <end position="134"/>
    </location>
</feature>
<dbReference type="InterPro" id="IPR006709">
    <property type="entry name" value="SSU_processome_Utp14"/>
</dbReference>
<feature type="compositionally biased region" description="Basic residues" evidence="4">
    <location>
        <begin position="25"/>
        <end position="37"/>
    </location>
</feature>
<evidence type="ECO:0000256" key="4">
    <source>
        <dbReference type="SAM" id="MobiDB-lite"/>
    </source>
</evidence>
<feature type="region of interest" description="Disordered" evidence="4">
    <location>
        <begin position="603"/>
        <end position="689"/>
    </location>
</feature>
<evidence type="ECO:0000313" key="5">
    <source>
        <dbReference type="EMBL" id="CCG83469.1"/>
    </source>
</evidence>
<sequence length="919" mass="102797">MSGHRRPAKKRSSGTVSLSTERKTKSGKKGQSKKKATQRSLNAFRLGDQGVESGSEGDGVVKPEDDEEIDSDEAFESGDEDKFDSYKFSGSTNRTAKRKRGDATHFTKEYHKDAIEVDLAEESAAEQSDSYDVEAEQKRPCLRPVKRTHSSSDEDSASDFEDDAGDDLMDLSEMLGPSRSVETSKSAKDMAPSRSTPLHPVPQHKSASIDNDEDAADAADDTDDAESLQSWSGPQSTQSDEEEEDTDSRSSEDDSSGDQAAPVDALENFVTQLEKKRRSGVHQSPANPQRQKSHGVRVLESNERAQESEYNLALPSQGNKLDLESMMGSLGGQRGKILNKTQALQAPLAKPIQDRIDRAAAYDTVKEQITKWQPAVRQLREAAVLKFPLVEQNKIQANNNSLASTFKPANELENNISNILKESGMQSENSISKFEDLEMAKLSIEEVQKRRADLAIMRDLLFRQEQKAKRQSKIKSKAFRRVHRKEKEKLRLAMEEANPDAAGAAMKDAESIRARERMELRHKNTGKWASKMLQRADHGEGSRAAITEQLQRGEELERKIRGHKGNTESSDSDSDNVPLDEAVDEPLPKRGVFSMKFMRDADAQQSATLSDDDHDALDADPAQLPKEQGRRVFKPVASQTSRKQTQTTRSESALSRKTHSSGSLIPSVTETDSGRISQGSEDNPWLSGTTVARKDKGTLITRDTEDSLKFVAKLKRRKDEKRQLIQHEGRISNPRLDIGHKLPLKDSFMDINDDSTDEQNLQDLRQVALRQAELVGRAFAGDDVVAEFEAAKDSAIKEDAPQEIDETLPGWGSWTGDGVKKSRTSRKFIKHVPGVRNEQRRDLKLQHVIINEKRLKQAKPYMSQSVPYPFENKEQYERSLNLPIGPEFTTRTNFQKQIMPHIITKQGKVVAPMERPFKT</sequence>
<dbReference type="Proteomes" id="UP000013776">
    <property type="component" value="Unassembled WGS sequence"/>
</dbReference>
<feature type="compositionally biased region" description="Basic and acidic residues" evidence="4">
    <location>
        <begin position="101"/>
        <end position="115"/>
    </location>
</feature>
<dbReference type="AlphaFoldDB" id="R4XG46"/>
<organism evidence="5 6">
    <name type="scientific">Taphrina deformans (strain PYCC 5710 / ATCC 11124 / CBS 356.35 / IMI 108563 / JCM 9778 / NBRC 8474)</name>
    <name type="common">Peach leaf curl fungus</name>
    <name type="synonym">Lalaria deformans</name>
    <dbReference type="NCBI Taxonomy" id="1097556"/>
    <lineage>
        <taxon>Eukaryota</taxon>
        <taxon>Fungi</taxon>
        <taxon>Dikarya</taxon>
        <taxon>Ascomycota</taxon>
        <taxon>Taphrinomycotina</taxon>
        <taxon>Taphrinomycetes</taxon>
        <taxon>Taphrinales</taxon>
        <taxon>Taphrinaceae</taxon>
        <taxon>Taphrina</taxon>
    </lineage>
</organism>
<dbReference type="eggNOG" id="KOG2172">
    <property type="taxonomic scope" value="Eukaryota"/>
</dbReference>
<name>R4XG46_TAPDE</name>
<feature type="compositionally biased region" description="Basic residues" evidence="4">
    <location>
        <begin position="140"/>
        <end position="149"/>
    </location>
</feature>
<protein>
    <submittedName>
        <fullName evidence="5">U3 small nucleolar RNA-associated protein</fullName>
    </submittedName>
</protein>
<evidence type="ECO:0000256" key="1">
    <source>
        <dbReference type="ARBA" id="ARBA00004604"/>
    </source>
</evidence>
<feature type="compositionally biased region" description="Low complexity" evidence="4">
    <location>
        <begin position="638"/>
        <end position="652"/>
    </location>
</feature>
<evidence type="ECO:0000256" key="3">
    <source>
        <dbReference type="ARBA" id="ARBA00023242"/>
    </source>
</evidence>
<accession>R4XG46</accession>
<dbReference type="GO" id="GO:0006364">
    <property type="term" value="P:rRNA processing"/>
    <property type="evidence" value="ECO:0007669"/>
    <property type="project" value="InterPro"/>
</dbReference>
<keyword evidence="2" id="KW-0597">Phosphoprotein</keyword>
<evidence type="ECO:0000256" key="2">
    <source>
        <dbReference type="ARBA" id="ARBA00022553"/>
    </source>
</evidence>
<keyword evidence="3" id="KW-0539">Nucleus</keyword>
<feature type="compositionally biased region" description="Polar residues" evidence="4">
    <location>
        <begin position="281"/>
        <end position="290"/>
    </location>
</feature>
<keyword evidence="6" id="KW-1185">Reference proteome</keyword>
<dbReference type="PANTHER" id="PTHR14150:SF12">
    <property type="entry name" value="U3 SMALL NUCLEOLAR RNA-ASSOCIATED PROTEIN 14 HOMOLOG A"/>
    <property type="match status" value="1"/>
</dbReference>
<feature type="compositionally biased region" description="Acidic residues" evidence="4">
    <location>
        <begin position="64"/>
        <end position="82"/>
    </location>
</feature>
<feature type="compositionally biased region" description="Low complexity" evidence="4">
    <location>
        <begin position="47"/>
        <end position="60"/>
    </location>
</feature>
<feature type="region of interest" description="Disordered" evidence="4">
    <location>
        <begin position="1"/>
        <end position="307"/>
    </location>
</feature>
<dbReference type="VEuPathDB" id="FungiDB:TAPDE_003696"/>
<proteinExistence type="predicted"/>
<dbReference type="OrthoDB" id="277439at2759"/>
<dbReference type="GO" id="GO:0032040">
    <property type="term" value="C:small-subunit processome"/>
    <property type="evidence" value="ECO:0007669"/>
    <property type="project" value="InterPro"/>
</dbReference>
<dbReference type="PANTHER" id="PTHR14150">
    <property type="entry name" value="U3 SMALL NUCLEOLAR RNA-ASSOCIATED PROTEIN 14"/>
    <property type="match status" value="1"/>
</dbReference>